<dbReference type="InterPro" id="IPR022644">
    <property type="entry name" value="De-COase2_N"/>
</dbReference>
<dbReference type="SUPFAM" id="SSF51419">
    <property type="entry name" value="PLP-binding barrel"/>
    <property type="match status" value="1"/>
</dbReference>
<dbReference type="Pfam" id="PF02784">
    <property type="entry name" value="Orn_Arg_deC_N"/>
    <property type="match status" value="1"/>
</dbReference>
<comment type="similarity">
    <text evidence="4">Belongs to the Orn/Lys/Arg decarboxylase class-II family.</text>
</comment>
<dbReference type="AlphaFoldDB" id="K9HX66"/>
<reference evidence="7 8" key="1">
    <citation type="journal article" date="2013" name="Genome Announc.">
        <title>Draft Genome Sequence of an Alphaproteobacterium, Caenispirillum salinarum AK4(T), Isolated from a Solar Saltern.</title>
        <authorList>
            <person name="Khatri I."/>
            <person name="Singh A."/>
            <person name="Korpole S."/>
            <person name="Pinnaka A.K."/>
            <person name="Subramanian S."/>
        </authorList>
    </citation>
    <scope>NUCLEOTIDE SEQUENCE [LARGE SCALE GENOMIC DNA]</scope>
    <source>
        <strain evidence="7 8">AK4</strain>
    </source>
</reference>
<evidence type="ECO:0000313" key="8">
    <source>
        <dbReference type="Proteomes" id="UP000009881"/>
    </source>
</evidence>
<dbReference type="OrthoDB" id="9802241at2"/>
<dbReference type="eggNOG" id="COG0019">
    <property type="taxonomic scope" value="Bacteria"/>
</dbReference>
<dbReference type="InterPro" id="IPR000183">
    <property type="entry name" value="Orn/DAP/Arg_de-COase"/>
</dbReference>
<keyword evidence="2 3" id="KW-0663">Pyridoxal phosphate</keyword>
<dbReference type="GO" id="GO:0009089">
    <property type="term" value="P:lysine biosynthetic process via diaminopimelate"/>
    <property type="evidence" value="ECO:0007669"/>
    <property type="project" value="TreeGrafter"/>
</dbReference>
<dbReference type="InterPro" id="IPR022643">
    <property type="entry name" value="De-COase2_C"/>
</dbReference>
<gene>
    <name evidence="7" type="ORF">C882_1594</name>
</gene>
<dbReference type="PANTHER" id="PTHR43727:SF2">
    <property type="entry name" value="GROUP IV DECARBOXYLASE"/>
    <property type="match status" value="1"/>
</dbReference>
<keyword evidence="8" id="KW-1185">Reference proteome</keyword>
<dbReference type="SUPFAM" id="SSF50621">
    <property type="entry name" value="Alanine racemase C-terminal domain-like"/>
    <property type="match status" value="1"/>
</dbReference>
<organism evidence="7 8">
    <name type="scientific">Caenispirillum salinarum AK4</name>
    <dbReference type="NCBI Taxonomy" id="1238182"/>
    <lineage>
        <taxon>Bacteria</taxon>
        <taxon>Pseudomonadati</taxon>
        <taxon>Pseudomonadota</taxon>
        <taxon>Alphaproteobacteria</taxon>
        <taxon>Rhodospirillales</taxon>
        <taxon>Novispirillaceae</taxon>
        <taxon>Caenispirillum</taxon>
    </lineage>
</organism>
<dbReference type="STRING" id="1238182.C882_1594"/>
<evidence type="ECO:0000256" key="3">
    <source>
        <dbReference type="PIRSR" id="PIRSR600183-50"/>
    </source>
</evidence>
<comment type="cofactor">
    <cofactor evidence="1 3">
        <name>pyridoxal 5'-phosphate</name>
        <dbReference type="ChEBI" id="CHEBI:597326"/>
    </cofactor>
</comment>
<sequence>MNAPLTADTGAFRVHGFPVLGDELGVGGVPLSRLAARVGRTPFYAYDRGLLSERVAALRAHLPAAVHLSYAVKANPMPAVVQHLARLVDGCDVASAGELATVLDTGMDPGRVSFAGPGKKSDELAQAVAAGVTINVESPAELEEIARHGDRLGITPRVAVRVNPDFELRGSGMRMGGGAKQFGVDAEAVPALLARIGALDLTFVGFHCYWGSQALRPALIREAQEKSVELILRLTDDAPGAPEMVNLGGGFGIPYHDKDTPLPLAEVGEGMAGAVERLTTALPDARPGIELGRYLVGEAGVYVCRVVDRKVSRGQVFLVTDGGLHHHLAATGNFGQVLRRNYPVAIGTRMTGNGIETQSVVGCLCTPLDLLADRVELPRADVGDLVVIFQSGAYGATASPAGFLGHGGPAEVLV</sequence>
<evidence type="ECO:0000256" key="4">
    <source>
        <dbReference type="RuleBase" id="RU003737"/>
    </source>
</evidence>
<dbReference type="PATRIC" id="fig|1238182.3.peg.132"/>
<proteinExistence type="inferred from homology"/>
<dbReference type="RefSeq" id="WP_009538583.1">
    <property type="nucleotide sequence ID" value="NZ_ANHY01000002.1"/>
</dbReference>
<evidence type="ECO:0000256" key="2">
    <source>
        <dbReference type="ARBA" id="ARBA00022898"/>
    </source>
</evidence>
<feature type="modified residue" description="N6-(pyridoxal phosphate)lysine" evidence="3">
    <location>
        <position position="73"/>
    </location>
</feature>
<feature type="domain" description="Orn/DAP/Arg decarboxylase 2 C-terminal" evidence="5">
    <location>
        <begin position="43"/>
        <end position="392"/>
    </location>
</feature>
<evidence type="ECO:0000259" key="5">
    <source>
        <dbReference type="Pfam" id="PF00278"/>
    </source>
</evidence>
<dbReference type="InterPro" id="IPR009006">
    <property type="entry name" value="Ala_racemase/Decarboxylase_C"/>
</dbReference>
<evidence type="ECO:0000259" key="6">
    <source>
        <dbReference type="Pfam" id="PF02784"/>
    </source>
</evidence>
<dbReference type="CDD" id="cd06839">
    <property type="entry name" value="PLPDE_III_Btrk_like"/>
    <property type="match status" value="1"/>
</dbReference>
<dbReference type="Pfam" id="PF00278">
    <property type="entry name" value="Orn_DAP_Arg_deC"/>
    <property type="match status" value="1"/>
</dbReference>
<dbReference type="NCBIfam" id="TIGR03099">
    <property type="entry name" value="dCO2ase_PEP1"/>
    <property type="match status" value="1"/>
</dbReference>
<feature type="domain" description="Orn/DAP/Arg decarboxylase 2 N-terminal" evidence="6">
    <location>
        <begin position="51"/>
        <end position="296"/>
    </location>
</feature>
<dbReference type="PANTHER" id="PTHR43727">
    <property type="entry name" value="DIAMINOPIMELATE DECARBOXYLASE"/>
    <property type="match status" value="1"/>
</dbReference>
<dbReference type="GO" id="GO:0008836">
    <property type="term" value="F:diaminopimelate decarboxylase activity"/>
    <property type="evidence" value="ECO:0007669"/>
    <property type="project" value="TreeGrafter"/>
</dbReference>
<protein>
    <submittedName>
        <fullName evidence="7">Diaminopimelate decarboxylase</fullName>
    </submittedName>
</protein>
<name>K9HX66_9PROT</name>
<comment type="caution">
    <text evidence="7">The sequence shown here is derived from an EMBL/GenBank/DDBJ whole genome shotgun (WGS) entry which is preliminary data.</text>
</comment>
<dbReference type="Gene3D" id="2.40.37.10">
    <property type="entry name" value="Lyase, Ornithine Decarboxylase, Chain A, domain 1"/>
    <property type="match status" value="1"/>
</dbReference>
<dbReference type="Gene3D" id="3.20.20.10">
    <property type="entry name" value="Alanine racemase"/>
    <property type="match status" value="1"/>
</dbReference>
<dbReference type="EMBL" id="ANHY01000002">
    <property type="protein sequence ID" value="EKV32756.1"/>
    <property type="molecule type" value="Genomic_DNA"/>
</dbReference>
<evidence type="ECO:0000313" key="7">
    <source>
        <dbReference type="EMBL" id="EKV32756.1"/>
    </source>
</evidence>
<dbReference type="InterPro" id="IPR017530">
    <property type="entry name" value="DCO2ase_PEP1"/>
</dbReference>
<feature type="active site" description="Proton donor" evidence="3">
    <location>
        <position position="365"/>
    </location>
</feature>
<evidence type="ECO:0000256" key="1">
    <source>
        <dbReference type="ARBA" id="ARBA00001933"/>
    </source>
</evidence>
<dbReference type="Proteomes" id="UP000009881">
    <property type="component" value="Unassembled WGS sequence"/>
</dbReference>
<accession>K9HX66</accession>
<dbReference type="InterPro" id="IPR029066">
    <property type="entry name" value="PLP-binding_barrel"/>
</dbReference>
<dbReference type="PRINTS" id="PR01179">
    <property type="entry name" value="ODADCRBXLASE"/>
</dbReference>